<dbReference type="GO" id="GO:0016740">
    <property type="term" value="F:transferase activity"/>
    <property type="evidence" value="ECO:0007669"/>
    <property type="project" value="UniProtKB-KW"/>
</dbReference>
<evidence type="ECO:0000256" key="1">
    <source>
        <dbReference type="ARBA" id="ARBA00022679"/>
    </source>
</evidence>
<keyword evidence="1" id="KW-0808">Transferase</keyword>
<evidence type="ECO:0000259" key="2">
    <source>
        <dbReference type="Pfam" id="PF00793"/>
    </source>
</evidence>
<feature type="non-terminal residue" evidence="3">
    <location>
        <position position="1"/>
    </location>
</feature>
<evidence type="ECO:0000313" key="3">
    <source>
        <dbReference type="EMBL" id="EQD61947.1"/>
    </source>
</evidence>
<organism evidence="3">
    <name type="scientific">mine drainage metagenome</name>
    <dbReference type="NCBI Taxonomy" id="410659"/>
    <lineage>
        <taxon>unclassified sequences</taxon>
        <taxon>metagenomes</taxon>
        <taxon>ecological metagenomes</taxon>
    </lineage>
</organism>
<dbReference type="Pfam" id="PF00793">
    <property type="entry name" value="DAHP_synth_1"/>
    <property type="match status" value="1"/>
</dbReference>
<dbReference type="InterPro" id="IPR052899">
    <property type="entry name" value="Class-I_DAHP_synthase"/>
</dbReference>
<reference evidence="3" key="1">
    <citation type="submission" date="2013-08" db="EMBL/GenBank/DDBJ databases">
        <authorList>
            <person name="Mendez C."/>
            <person name="Richter M."/>
            <person name="Ferrer M."/>
            <person name="Sanchez J."/>
        </authorList>
    </citation>
    <scope>NUCLEOTIDE SEQUENCE</scope>
</reference>
<dbReference type="AlphaFoldDB" id="T1AWU8"/>
<protein>
    <submittedName>
        <fullName evidence="3">3-deoxy-7-phosphoheptulonate synthase</fullName>
    </submittedName>
</protein>
<comment type="caution">
    <text evidence="3">The sequence shown here is derived from an EMBL/GenBank/DDBJ whole genome shotgun (WGS) entry which is preliminary data.</text>
</comment>
<feature type="domain" description="DAHP synthetase I/KDSA" evidence="2">
    <location>
        <begin position="3"/>
        <end position="60"/>
    </location>
</feature>
<dbReference type="Gene3D" id="3.20.20.70">
    <property type="entry name" value="Aldolase class I"/>
    <property type="match status" value="1"/>
</dbReference>
<dbReference type="EMBL" id="AUZX01006804">
    <property type="protein sequence ID" value="EQD61947.1"/>
    <property type="molecule type" value="Genomic_DNA"/>
</dbReference>
<dbReference type="SUPFAM" id="SSF51569">
    <property type="entry name" value="Aldolase"/>
    <property type="match status" value="1"/>
</dbReference>
<reference evidence="3" key="2">
    <citation type="journal article" date="2014" name="ISME J.">
        <title>Microbial stratification in low pH oxic and suboxic macroscopic growths along an acid mine drainage.</title>
        <authorList>
            <person name="Mendez-Garcia C."/>
            <person name="Mesa V."/>
            <person name="Sprenger R.R."/>
            <person name="Richter M."/>
            <person name="Diez M.S."/>
            <person name="Solano J."/>
            <person name="Bargiela R."/>
            <person name="Golyshina O.V."/>
            <person name="Manteca A."/>
            <person name="Ramos J.L."/>
            <person name="Gallego J.R."/>
            <person name="Llorente I."/>
            <person name="Martins Dos Santos V.A."/>
            <person name="Jensen O.N."/>
            <person name="Pelaez A.I."/>
            <person name="Sanchez J."/>
            <person name="Ferrer M."/>
        </authorList>
    </citation>
    <scope>NUCLEOTIDE SEQUENCE</scope>
</reference>
<gene>
    <name evidence="3" type="ORF">B1A_09537</name>
</gene>
<name>T1AWU8_9ZZZZ</name>
<dbReference type="PANTHER" id="PTHR43018">
    <property type="entry name" value="PHOSPHO-2-DEHYDRO-3-DEOXYHEPTONATE ALDOLASE"/>
    <property type="match status" value="1"/>
</dbReference>
<dbReference type="InterPro" id="IPR006218">
    <property type="entry name" value="DAHP1/KDSA"/>
</dbReference>
<dbReference type="InterPro" id="IPR013785">
    <property type="entry name" value="Aldolase_TIM"/>
</dbReference>
<sequence>AGKRDYVESITLAAVASETDMVEIEVHNDPDIALSDSSQQLDLHQFGSLLPKIRKMAEIVRSNKYYESTNRS</sequence>
<proteinExistence type="predicted"/>
<accession>T1AWU8</accession>
<dbReference type="PANTHER" id="PTHR43018:SF1">
    <property type="entry name" value="PROTEIN AROA(G)"/>
    <property type="match status" value="1"/>
</dbReference>